<dbReference type="GO" id="GO:0008441">
    <property type="term" value="F:3'(2'),5'-bisphosphate nucleotidase activity"/>
    <property type="evidence" value="ECO:0007669"/>
    <property type="project" value="UniProtKB-EC"/>
</dbReference>
<dbReference type="EC" id="3.1.3.7" evidence="3"/>
<evidence type="ECO:0000313" key="4">
    <source>
        <dbReference type="Proteomes" id="UP001595816"/>
    </source>
</evidence>
<dbReference type="Gene3D" id="3.10.310.30">
    <property type="match status" value="1"/>
</dbReference>
<sequence length="325" mass="33656">MGEITEDQWAAATGALRTAVAAGDPILLVCHVNPDGDALGSMLAVGQALRKLGATRLQATFPGPQDLPEPFVALPGLDLLVTAPEPPALVVTLDAAAESRLGAYAELLGKVPVIVLDHHASYTGFGDIDLVDSGAAATAVVAAELIARLGVPLDQGIAECLYIGVITDTGSFKYALTTPAVHRLAADLLETGLNPGEISRRVFDTRPFGAVKLYGEVLGRAVLEPENALVWSTASLADLERHHLAPYVLEGLIDGIRCAAEADVACLLKQVGPAEWSVSMRTRGGTDVSRVAVALGGGGHRAAAGFTGHGTPEEIMGRIRDALGE</sequence>
<evidence type="ECO:0000313" key="3">
    <source>
        <dbReference type="EMBL" id="MFC4130968.1"/>
    </source>
</evidence>
<feature type="domain" description="DHHA1" evidence="2">
    <location>
        <begin position="251"/>
        <end position="314"/>
    </location>
</feature>
<dbReference type="InterPro" id="IPR051319">
    <property type="entry name" value="Oligoribo/pAp-PDE_c-di-AMP_PDE"/>
</dbReference>
<dbReference type="Gene3D" id="3.90.1640.10">
    <property type="entry name" value="inorganic pyrophosphatase (n-terminal core)"/>
    <property type="match status" value="1"/>
</dbReference>
<accession>A0ABV8LL09</accession>
<keyword evidence="4" id="KW-1185">Reference proteome</keyword>
<dbReference type="Proteomes" id="UP001595816">
    <property type="component" value="Unassembled WGS sequence"/>
</dbReference>
<dbReference type="RefSeq" id="WP_253756835.1">
    <property type="nucleotide sequence ID" value="NZ_JAMZDZ010000001.1"/>
</dbReference>
<evidence type="ECO:0000259" key="1">
    <source>
        <dbReference type="Pfam" id="PF01368"/>
    </source>
</evidence>
<dbReference type="InterPro" id="IPR001667">
    <property type="entry name" value="DDH_dom"/>
</dbReference>
<proteinExistence type="predicted"/>
<organism evidence="3 4">
    <name type="scientific">Hamadaea flava</name>
    <dbReference type="NCBI Taxonomy" id="1742688"/>
    <lineage>
        <taxon>Bacteria</taxon>
        <taxon>Bacillati</taxon>
        <taxon>Actinomycetota</taxon>
        <taxon>Actinomycetes</taxon>
        <taxon>Micromonosporales</taxon>
        <taxon>Micromonosporaceae</taxon>
        <taxon>Hamadaea</taxon>
    </lineage>
</organism>
<dbReference type="InterPro" id="IPR003156">
    <property type="entry name" value="DHHA1_dom"/>
</dbReference>
<dbReference type="PANTHER" id="PTHR47618:SF1">
    <property type="entry name" value="BIFUNCTIONAL OLIGORIBONUCLEASE AND PAP PHOSPHATASE NRNA"/>
    <property type="match status" value="1"/>
</dbReference>
<dbReference type="Pfam" id="PF01368">
    <property type="entry name" value="DHH"/>
    <property type="match status" value="1"/>
</dbReference>
<name>A0ABV8LL09_9ACTN</name>
<dbReference type="EMBL" id="JBHSAY010000005">
    <property type="protein sequence ID" value="MFC4130968.1"/>
    <property type="molecule type" value="Genomic_DNA"/>
</dbReference>
<dbReference type="InterPro" id="IPR038763">
    <property type="entry name" value="DHH_sf"/>
</dbReference>
<reference evidence="4" key="1">
    <citation type="journal article" date="2019" name="Int. J. Syst. Evol. Microbiol.">
        <title>The Global Catalogue of Microorganisms (GCM) 10K type strain sequencing project: providing services to taxonomists for standard genome sequencing and annotation.</title>
        <authorList>
            <consortium name="The Broad Institute Genomics Platform"/>
            <consortium name="The Broad Institute Genome Sequencing Center for Infectious Disease"/>
            <person name="Wu L."/>
            <person name="Ma J."/>
        </authorList>
    </citation>
    <scope>NUCLEOTIDE SEQUENCE [LARGE SCALE GENOMIC DNA]</scope>
    <source>
        <strain evidence="4">CGMCC 4.7289</strain>
    </source>
</reference>
<evidence type="ECO:0000259" key="2">
    <source>
        <dbReference type="Pfam" id="PF02272"/>
    </source>
</evidence>
<protein>
    <submittedName>
        <fullName evidence="3">Bifunctional oligoribonuclease/PAP phosphatase NrnA</fullName>
        <ecNumber evidence="3">3.1.3.7</ecNumber>
    </submittedName>
</protein>
<keyword evidence="3" id="KW-0378">Hydrolase</keyword>
<gene>
    <name evidence="3" type="ORF">ACFOZ4_10175</name>
</gene>
<comment type="caution">
    <text evidence="3">The sequence shown here is derived from an EMBL/GenBank/DDBJ whole genome shotgun (WGS) entry which is preliminary data.</text>
</comment>
<dbReference type="PANTHER" id="PTHR47618">
    <property type="entry name" value="BIFUNCTIONAL OLIGORIBONUCLEASE AND PAP PHOSPHATASE NRNA"/>
    <property type="match status" value="1"/>
</dbReference>
<dbReference type="Pfam" id="PF02272">
    <property type="entry name" value="DHHA1"/>
    <property type="match status" value="1"/>
</dbReference>
<feature type="domain" description="DDH" evidence="1">
    <location>
        <begin position="26"/>
        <end position="165"/>
    </location>
</feature>
<dbReference type="SUPFAM" id="SSF64182">
    <property type="entry name" value="DHH phosphoesterases"/>
    <property type="match status" value="1"/>
</dbReference>